<dbReference type="SUPFAM" id="SSF51905">
    <property type="entry name" value="FAD/NAD(P)-binding domain"/>
    <property type="match status" value="1"/>
</dbReference>
<dbReference type="PANTHER" id="PTHR10742:SF410">
    <property type="entry name" value="LYSINE-SPECIFIC HISTONE DEMETHYLASE 2"/>
    <property type="match status" value="1"/>
</dbReference>
<dbReference type="InterPro" id="IPR036188">
    <property type="entry name" value="FAD/NAD-bd_sf"/>
</dbReference>
<keyword evidence="5" id="KW-0073">Auxin biosynthesis</keyword>
<evidence type="ECO:0000256" key="6">
    <source>
        <dbReference type="ARBA" id="ARBA00047321"/>
    </source>
</evidence>
<evidence type="ECO:0000313" key="8">
    <source>
        <dbReference type="EMBL" id="UUO69428.1"/>
    </source>
</evidence>
<evidence type="ECO:0000256" key="4">
    <source>
        <dbReference type="ARBA" id="ARBA00017871"/>
    </source>
</evidence>
<comment type="catalytic activity">
    <reaction evidence="6">
        <text>L-tryptophan + O2 = indole-3-acetamide + CO2 + H2O</text>
        <dbReference type="Rhea" id="RHEA:16165"/>
        <dbReference type="ChEBI" id="CHEBI:15377"/>
        <dbReference type="ChEBI" id="CHEBI:15379"/>
        <dbReference type="ChEBI" id="CHEBI:16031"/>
        <dbReference type="ChEBI" id="CHEBI:16526"/>
        <dbReference type="ChEBI" id="CHEBI:57912"/>
        <dbReference type="EC" id="1.13.12.3"/>
    </reaction>
</comment>
<evidence type="ECO:0000256" key="2">
    <source>
        <dbReference type="ARBA" id="ARBA00005833"/>
    </source>
</evidence>
<dbReference type="PRINTS" id="PR00420">
    <property type="entry name" value="RNGMNOXGNASE"/>
</dbReference>
<comment type="pathway">
    <text evidence="1">Plant hormone metabolism; auxin biosynthesis.</text>
</comment>
<dbReference type="Gene3D" id="3.50.50.60">
    <property type="entry name" value="FAD/NAD(P)-binding domain"/>
    <property type="match status" value="1"/>
</dbReference>
<dbReference type="EMBL" id="CP028989">
    <property type="protein sequence ID" value="UUO69428.1"/>
    <property type="molecule type" value="Genomic_DNA"/>
</dbReference>
<dbReference type="AlphaFoldDB" id="A0AAE9NIU4"/>
<proteinExistence type="inferred from homology"/>
<dbReference type="PANTHER" id="PTHR10742">
    <property type="entry name" value="FLAVIN MONOAMINE OXIDASE"/>
    <property type="match status" value="1"/>
</dbReference>
<dbReference type="GO" id="GO:0050361">
    <property type="term" value="F:tryptophan 2-monooxygenase activity"/>
    <property type="evidence" value="ECO:0007669"/>
    <property type="project" value="UniProtKB-EC"/>
</dbReference>
<dbReference type="Proteomes" id="UP001058872">
    <property type="component" value="Chromosome"/>
</dbReference>
<dbReference type="Pfam" id="PF01593">
    <property type="entry name" value="Amino_oxidase"/>
    <property type="match status" value="1"/>
</dbReference>
<evidence type="ECO:0000256" key="1">
    <source>
        <dbReference type="ARBA" id="ARBA00004814"/>
    </source>
</evidence>
<reference evidence="8" key="1">
    <citation type="submission" date="2018-04" db="EMBL/GenBank/DDBJ databases">
        <title>Genomes of Endosymbiotic and Endophytic Bradyrhizobium Publication status.</title>
        <authorList>
            <person name="Guha S."/>
            <person name="Jorrin B."/>
            <person name="Sarkar M."/>
            <person name="Poole P.S."/>
            <person name="DasGupta M."/>
        </authorList>
    </citation>
    <scope>NUCLEOTIDE SEQUENCE</scope>
    <source>
        <strain evidence="8">WBOS16</strain>
    </source>
</reference>
<feature type="domain" description="Amine oxidase" evidence="7">
    <location>
        <begin position="16"/>
        <end position="421"/>
    </location>
</feature>
<dbReference type="GO" id="GO:0009851">
    <property type="term" value="P:auxin biosynthetic process"/>
    <property type="evidence" value="ECO:0007669"/>
    <property type="project" value="UniProtKB-KW"/>
</dbReference>
<dbReference type="InterPro" id="IPR050281">
    <property type="entry name" value="Flavin_monoamine_oxidase"/>
</dbReference>
<evidence type="ECO:0000259" key="7">
    <source>
        <dbReference type="Pfam" id="PF01593"/>
    </source>
</evidence>
<organism evidence="8 9">
    <name type="scientific">Bradyrhizobium betae</name>
    <dbReference type="NCBI Taxonomy" id="244734"/>
    <lineage>
        <taxon>Bacteria</taxon>
        <taxon>Pseudomonadati</taxon>
        <taxon>Pseudomonadota</taxon>
        <taxon>Alphaproteobacteria</taxon>
        <taxon>Hyphomicrobiales</taxon>
        <taxon>Nitrobacteraceae</taxon>
        <taxon>Bradyrhizobium</taxon>
    </lineage>
</organism>
<sequence>MSDTSKHIVIVGAGAAGLMAARELARAGRKVTVLEARTRCGGRIHPLPASEFGYAAEGGAEFVHGEAPLTRRLLREAGLSLQAIEGEQWSFDGTTLSRERQDDAHEAELQAVLRDLQDDLPVAEFLRRHFAGDDYAPMRHSIERMVEGYDAADPERASTLALREEWMDGGHAPQARIDGGYGGLVDFLAADCRRHGVAIRLGCVVTAIEEGGREVVVRCAGGQGHGCDRVILTVPLPLLREIALPASARAKLAATNDIGFGNVIKILLRFARPWWRERQRDLAGMTFLLSDERIPVWWTQYPSRHAILTGWFGGPRTAELDGLDSQGLIEAGLDSLAAIFRLPREDVAGELVAAAATNWAHDRFARGAYSWATPRTRAAQAMLARADGRVLFSGEALYRGPDMGTVEAALASGLETAGNILRE</sequence>
<comment type="similarity">
    <text evidence="2">Belongs to the tryptophan 2-monooxygenase family.</text>
</comment>
<protein>
    <recommendedName>
        <fullName evidence="4">Tryptophan 2-monooxygenase</fullName>
        <ecNumber evidence="3">1.13.12.3</ecNumber>
    </recommendedName>
</protein>
<name>A0AAE9NIU4_9BRAD</name>
<accession>A0AAE9NIU4</accession>
<dbReference type="InterPro" id="IPR002937">
    <property type="entry name" value="Amino_oxidase"/>
</dbReference>
<evidence type="ECO:0000256" key="3">
    <source>
        <dbReference type="ARBA" id="ARBA00012535"/>
    </source>
</evidence>
<dbReference type="SUPFAM" id="SSF54373">
    <property type="entry name" value="FAD-linked reductases, C-terminal domain"/>
    <property type="match status" value="1"/>
</dbReference>
<evidence type="ECO:0000313" key="9">
    <source>
        <dbReference type="Proteomes" id="UP001058872"/>
    </source>
</evidence>
<dbReference type="EC" id="1.13.12.3" evidence="3"/>
<dbReference type="RefSeq" id="WP_257178323.1">
    <property type="nucleotide sequence ID" value="NZ_CP028989.1"/>
</dbReference>
<evidence type="ECO:0000256" key="5">
    <source>
        <dbReference type="ARBA" id="ARBA00023070"/>
    </source>
</evidence>
<gene>
    <name evidence="8" type="ORF">DCM83_02330</name>
</gene>